<dbReference type="SUPFAM" id="SSF74650">
    <property type="entry name" value="Galactose mutarotase-like"/>
    <property type="match status" value="1"/>
</dbReference>
<evidence type="ECO:0000313" key="19">
    <source>
        <dbReference type="EMBL" id="GLR16970.1"/>
    </source>
</evidence>
<evidence type="ECO:0000256" key="4">
    <source>
        <dbReference type="ARBA" id="ARBA00005028"/>
    </source>
</evidence>
<dbReference type="NCBIfam" id="NF008277">
    <property type="entry name" value="PRK11055.1"/>
    <property type="match status" value="1"/>
</dbReference>
<evidence type="ECO:0000256" key="3">
    <source>
        <dbReference type="ARBA" id="ARBA00004496"/>
    </source>
</evidence>
<keyword evidence="10" id="KW-0597">Phosphoprotein</keyword>
<evidence type="ECO:0000256" key="1">
    <source>
        <dbReference type="ARBA" id="ARBA00001614"/>
    </source>
</evidence>
<dbReference type="Gene3D" id="2.70.98.10">
    <property type="match status" value="1"/>
</dbReference>
<feature type="active site" description="Proton acceptor" evidence="16">
    <location>
        <position position="282"/>
    </location>
</feature>
<dbReference type="EC" id="5.1.3.3" evidence="7"/>
<name>A0AA37SRX9_9BACT</name>
<evidence type="ECO:0000256" key="7">
    <source>
        <dbReference type="ARBA" id="ARBA00013185"/>
    </source>
</evidence>
<evidence type="ECO:0000256" key="6">
    <source>
        <dbReference type="ARBA" id="ARBA00011245"/>
    </source>
</evidence>
<evidence type="ECO:0000256" key="13">
    <source>
        <dbReference type="ARBA" id="ARBA00023277"/>
    </source>
</evidence>
<dbReference type="InterPro" id="IPR015443">
    <property type="entry name" value="Aldose_1-epimerase"/>
</dbReference>
<dbReference type="InterPro" id="IPR011013">
    <property type="entry name" value="Gal_mutarotase_sf_dom"/>
</dbReference>
<keyword evidence="9" id="KW-0963">Cytoplasm</keyword>
<dbReference type="Proteomes" id="UP001156666">
    <property type="component" value="Unassembled WGS sequence"/>
</dbReference>
<dbReference type="Pfam" id="PF01263">
    <property type="entry name" value="Aldose_epim"/>
    <property type="match status" value="1"/>
</dbReference>
<comment type="pathway">
    <text evidence="4">Carbohydrate metabolism; hexose metabolism.</text>
</comment>
<comment type="similarity">
    <text evidence="5">Belongs to the aldose epimerase family.</text>
</comment>
<evidence type="ECO:0000256" key="12">
    <source>
        <dbReference type="ARBA" id="ARBA00023235"/>
    </source>
</evidence>
<proteinExistence type="inferred from homology"/>
<dbReference type="EMBL" id="BSOH01000007">
    <property type="protein sequence ID" value="GLR16970.1"/>
    <property type="molecule type" value="Genomic_DNA"/>
</dbReference>
<dbReference type="GO" id="GO:0033499">
    <property type="term" value="P:galactose catabolic process via UDP-galactose, Leloir pathway"/>
    <property type="evidence" value="ECO:0007669"/>
    <property type="project" value="TreeGrafter"/>
</dbReference>
<dbReference type="PANTHER" id="PTHR10091">
    <property type="entry name" value="ALDOSE-1-EPIMERASE"/>
    <property type="match status" value="1"/>
</dbReference>
<protein>
    <recommendedName>
        <fullName evidence="8">Aldose 1-epimerase</fullName>
        <ecNumber evidence="7">5.1.3.3</ecNumber>
    </recommendedName>
    <alternativeName>
        <fullName evidence="15">Galactose mutarotase</fullName>
    </alternativeName>
    <alternativeName>
        <fullName evidence="14">Type-1 mutarotase</fullName>
    </alternativeName>
</protein>
<dbReference type="InterPro" id="IPR018052">
    <property type="entry name" value="Ald1_epimerase_CS"/>
</dbReference>
<evidence type="ECO:0000313" key="20">
    <source>
        <dbReference type="Proteomes" id="UP001156666"/>
    </source>
</evidence>
<dbReference type="GO" id="GO:0006006">
    <property type="term" value="P:glucose metabolic process"/>
    <property type="evidence" value="ECO:0007669"/>
    <property type="project" value="TreeGrafter"/>
</dbReference>
<evidence type="ECO:0000256" key="2">
    <source>
        <dbReference type="ARBA" id="ARBA00001913"/>
    </source>
</evidence>
<dbReference type="InterPro" id="IPR008183">
    <property type="entry name" value="Aldose_1/G6P_1-epimerase"/>
</dbReference>
<evidence type="ECO:0000256" key="14">
    <source>
        <dbReference type="ARBA" id="ARBA00032300"/>
    </source>
</evidence>
<organism evidence="19 20">
    <name type="scientific">Portibacter lacus</name>
    <dbReference type="NCBI Taxonomy" id="1099794"/>
    <lineage>
        <taxon>Bacteria</taxon>
        <taxon>Pseudomonadati</taxon>
        <taxon>Bacteroidota</taxon>
        <taxon>Saprospiria</taxon>
        <taxon>Saprospirales</taxon>
        <taxon>Haliscomenobacteraceae</taxon>
        <taxon>Portibacter</taxon>
    </lineage>
</organism>
<dbReference type="FunFam" id="2.70.98.10:FF:000003">
    <property type="entry name" value="Aldose 1-epimerase"/>
    <property type="match status" value="1"/>
</dbReference>
<evidence type="ECO:0000256" key="17">
    <source>
        <dbReference type="PIRSR" id="PIRSR005096-2"/>
    </source>
</evidence>
<evidence type="ECO:0000256" key="11">
    <source>
        <dbReference type="ARBA" id="ARBA00022837"/>
    </source>
</evidence>
<keyword evidence="11" id="KW-0106">Calcium</keyword>
<feature type="active site" description="Proton donor" evidence="16">
    <location>
        <position position="148"/>
    </location>
</feature>
<comment type="caution">
    <text evidence="19">The sequence shown here is derived from an EMBL/GenBank/DDBJ whole genome shotgun (WGS) entry which is preliminary data.</text>
</comment>
<comment type="catalytic activity">
    <reaction evidence="1">
        <text>alpha-D-glucose = beta-D-glucose</text>
        <dbReference type="Rhea" id="RHEA:10264"/>
        <dbReference type="ChEBI" id="CHEBI:15903"/>
        <dbReference type="ChEBI" id="CHEBI:17925"/>
        <dbReference type="EC" id="5.1.3.3"/>
    </reaction>
</comment>
<evidence type="ECO:0000256" key="10">
    <source>
        <dbReference type="ARBA" id="ARBA00022553"/>
    </source>
</evidence>
<comment type="subunit">
    <text evidence="6">Monomer.</text>
</comment>
<keyword evidence="12" id="KW-0413">Isomerase</keyword>
<keyword evidence="13" id="KW-0119">Carbohydrate metabolism</keyword>
<gene>
    <name evidence="19" type="primary">galM</name>
    <name evidence="19" type="ORF">GCM10007940_15850</name>
</gene>
<dbReference type="GO" id="GO:0005737">
    <property type="term" value="C:cytoplasm"/>
    <property type="evidence" value="ECO:0007669"/>
    <property type="project" value="UniProtKB-SubCell"/>
</dbReference>
<evidence type="ECO:0000256" key="16">
    <source>
        <dbReference type="PIRSR" id="PIRSR005096-1"/>
    </source>
</evidence>
<accession>A0AA37SRX9</accession>
<dbReference type="AlphaFoldDB" id="A0AA37SRX9"/>
<reference evidence="19" key="2">
    <citation type="submission" date="2023-01" db="EMBL/GenBank/DDBJ databases">
        <title>Draft genome sequence of Portibacter lacus strain NBRC 108769.</title>
        <authorList>
            <person name="Sun Q."/>
            <person name="Mori K."/>
        </authorList>
    </citation>
    <scope>NUCLEOTIDE SEQUENCE</scope>
    <source>
        <strain evidence="19">NBRC 108769</strain>
    </source>
</reference>
<evidence type="ECO:0000256" key="8">
    <source>
        <dbReference type="ARBA" id="ARBA00014165"/>
    </source>
</evidence>
<dbReference type="PIRSF" id="PIRSF005096">
    <property type="entry name" value="GALM"/>
    <property type="match status" value="1"/>
</dbReference>
<dbReference type="InterPro" id="IPR014718">
    <property type="entry name" value="GH-type_carb-bd"/>
</dbReference>
<comment type="subcellular location">
    <subcellularLocation>
        <location evidence="3">Cytoplasm</location>
    </subcellularLocation>
</comment>
<keyword evidence="20" id="KW-1185">Reference proteome</keyword>
<evidence type="ECO:0000256" key="18">
    <source>
        <dbReference type="PIRSR" id="PIRSR005096-3"/>
    </source>
</evidence>
<dbReference type="PROSITE" id="PS00545">
    <property type="entry name" value="ALDOSE_1_EPIMERASE"/>
    <property type="match status" value="1"/>
</dbReference>
<evidence type="ECO:0000256" key="15">
    <source>
        <dbReference type="ARBA" id="ARBA00033373"/>
    </source>
</evidence>
<comment type="cofactor">
    <cofactor evidence="2">
        <name>Ca(2+)</name>
        <dbReference type="ChEBI" id="CHEBI:29108"/>
    </cofactor>
</comment>
<feature type="binding site" evidence="18">
    <location>
        <begin position="148"/>
        <end position="150"/>
    </location>
    <ligand>
        <name>beta-D-galactose</name>
        <dbReference type="ChEBI" id="CHEBI:27667"/>
    </ligand>
</feature>
<dbReference type="CDD" id="cd09019">
    <property type="entry name" value="galactose_mutarotase_like"/>
    <property type="match status" value="1"/>
</dbReference>
<dbReference type="GO" id="GO:0030246">
    <property type="term" value="F:carbohydrate binding"/>
    <property type="evidence" value="ECO:0007669"/>
    <property type="project" value="InterPro"/>
</dbReference>
<reference evidence="19" key="1">
    <citation type="journal article" date="2014" name="Int. J. Syst. Evol. Microbiol.">
        <title>Complete genome sequence of Corynebacterium casei LMG S-19264T (=DSM 44701T), isolated from a smear-ripened cheese.</title>
        <authorList>
            <consortium name="US DOE Joint Genome Institute (JGI-PGF)"/>
            <person name="Walter F."/>
            <person name="Albersmeier A."/>
            <person name="Kalinowski J."/>
            <person name="Ruckert C."/>
        </authorList>
    </citation>
    <scope>NUCLEOTIDE SEQUENCE</scope>
    <source>
        <strain evidence="19">NBRC 108769</strain>
    </source>
</reference>
<sequence length="317" mass="35305">MVKITNYGGIIQSILVPDKNGKVSDITIGFDSLSGYEQIHPYFGATIGRYGNRIGNGKYTLEGEEYKLATNNGPNHLHGGIKGFDKRVWNAKVEGEELKLSLLSKDMEEGYPGNLEVEVKFKLDNDNKLHIEYTATTDKATVINLTNHSYFNLGGESTILDHKLRIDADKMTAIDATLIPTGELADVDGTPFDFRSMKVIGKDIEQDNEQLVNAGGYDHNFVLNAPDINHVSAEIYHEGSGRFVKVYTEEPGIQFYSGNFLNGTLEGKNGEMINKHKGMCLETQHFPDSPNKANFPSTVLRPEDVYQTKTIYEFGVR</sequence>
<dbReference type="PANTHER" id="PTHR10091:SF0">
    <property type="entry name" value="GALACTOSE MUTAROTASE"/>
    <property type="match status" value="1"/>
</dbReference>
<dbReference type="InterPro" id="IPR047215">
    <property type="entry name" value="Galactose_mutarotase-like"/>
</dbReference>
<feature type="binding site" evidence="17">
    <location>
        <position position="218"/>
    </location>
    <ligand>
        <name>beta-D-galactose</name>
        <dbReference type="ChEBI" id="CHEBI:27667"/>
    </ligand>
</feature>
<feature type="binding site" evidence="18">
    <location>
        <begin position="52"/>
        <end position="53"/>
    </location>
    <ligand>
        <name>beta-D-galactose</name>
        <dbReference type="ChEBI" id="CHEBI:27667"/>
    </ligand>
</feature>
<evidence type="ECO:0000256" key="5">
    <source>
        <dbReference type="ARBA" id="ARBA00006206"/>
    </source>
</evidence>
<dbReference type="GO" id="GO:0004034">
    <property type="term" value="F:aldose 1-epimerase activity"/>
    <property type="evidence" value="ECO:0007669"/>
    <property type="project" value="UniProtKB-EC"/>
</dbReference>
<evidence type="ECO:0000256" key="9">
    <source>
        <dbReference type="ARBA" id="ARBA00022490"/>
    </source>
</evidence>